<reference evidence="4" key="1">
    <citation type="submission" date="2018-06" db="EMBL/GenBank/DDBJ databases">
        <title>Genome assembly of Danube salmon.</title>
        <authorList>
            <person name="Macqueen D.J."/>
            <person name="Gundappa M.K."/>
        </authorList>
    </citation>
    <scope>NUCLEOTIDE SEQUENCE [LARGE SCALE GENOMIC DNA]</scope>
</reference>
<evidence type="ECO:0000313" key="3">
    <source>
        <dbReference type="Ensembl" id="ENSHHUP00000022417.1"/>
    </source>
</evidence>
<comment type="similarity">
    <text evidence="1">Belongs to the short-chain dehydrogenases/reductases (SDR) family.</text>
</comment>
<dbReference type="GO" id="GO:0016491">
    <property type="term" value="F:oxidoreductase activity"/>
    <property type="evidence" value="ECO:0007669"/>
    <property type="project" value="UniProtKB-KW"/>
</dbReference>
<sequence>MYLAWTDVFSHPLWAVSTVILGLVLRSQRRGSWDPRACLVQLKGKTAIVTGANTGIGKFIALDFARRGARVIMACRSEARGSVALQEIRKRSGNANVHLRLVDTSSLASVRAFTEGVLREEKELHILVNNAGASDLLKQSAPARIVNVSSVNHWRGMVDFSHFKGKNLDYTMDSVYNHTKLHNVICTNELARRLQGTGVIANSIHPGLVMTEVMRHYNFMVRFFFNMIGIFFFKSSEEGAVSTIYCAVAVEMEGITGKYFDSDCSLVLPAPLARDPALAVKVFEFCERLTSKF</sequence>
<keyword evidence="4" id="KW-1185">Reference proteome</keyword>
<reference evidence="3" key="2">
    <citation type="submission" date="2025-08" db="UniProtKB">
        <authorList>
            <consortium name="Ensembl"/>
        </authorList>
    </citation>
    <scope>IDENTIFICATION</scope>
</reference>
<dbReference type="InterPro" id="IPR002347">
    <property type="entry name" value="SDR_fam"/>
</dbReference>
<dbReference type="InterPro" id="IPR036291">
    <property type="entry name" value="NAD(P)-bd_dom_sf"/>
</dbReference>
<keyword evidence="2" id="KW-0560">Oxidoreductase</keyword>
<dbReference type="Gene3D" id="3.40.50.720">
    <property type="entry name" value="NAD(P)-binding Rossmann-like Domain"/>
    <property type="match status" value="2"/>
</dbReference>
<dbReference type="SUPFAM" id="SSF51735">
    <property type="entry name" value="NAD(P)-binding Rossmann-fold domains"/>
    <property type="match status" value="1"/>
</dbReference>
<evidence type="ECO:0000256" key="1">
    <source>
        <dbReference type="ARBA" id="ARBA00006484"/>
    </source>
</evidence>
<dbReference type="GeneTree" id="ENSGT00940000163763"/>
<dbReference type="PRINTS" id="PR00081">
    <property type="entry name" value="GDHRDH"/>
</dbReference>
<organism evidence="3 4">
    <name type="scientific">Hucho hucho</name>
    <name type="common">huchen</name>
    <dbReference type="NCBI Taxonomy" id="62062"/>
    <lineage>
        <taxon>Eukaryota</taxon>
        <taxon>Metazoa</taxon>
        <taxon>Chordata</taxon>
        <taxon>Craniata</taxon>
        <taxon>Vertebrata</taxon>
        <taxon>Euteleostomi</taxon>
        <taxon>Actinopterygii</taxon>
        <taxon>Neopterygii</taxon>
        <taxon>Teleostei</taxon>
        <taxon>Protacanthopterygii</taxon>
        <taxon>Salmoniformes</taxon>
        <taxon>Salmonidae</taxon>
        <taxon>Salmoninae</taxon>
        <taxon>Hucho</taxon>
    </lineage>
</organism>
<dbReference type="Proteomes" id="UP000314982">
    <property type="component" value="Unassembled WGS sequence"/>
</dbReference>
<dbReference type="Pfam" id="PF00106">
    <property type="entry name" value="adh_short"/>
    <property type="match status" value="1"/>
</dbReference>
<protein>
    <submittedName>
        <fullName evidence="3">Zgc:64106</fullName>
    </submittedName>
</protein>
<reference evidence="3" key="3">
    <citation type="submission" date="2025-09" db="UniProtKB">
        <authorList>
            <consortium name="Ensembl"/>
        </authorList>
    </citation>
    <scope>IDENTIFICATION</scope>
</reference>
<dbReference type="PANTHER" id="PTHR43157">
    <property type="entry name" value="PHOSPHATIDYLINOSITOL-GLYCAN BIOSYNTHESIS CLASS F PROTEIN-RELATED"/>
    <property type="match status" value="1"/>
</dbReference>
<evidence type="ECO:0000256" key="2">
    <source>
        <dbReference type="ARBA" id="ARBA00023002"/>
    </source>
</evidence>
<dbReference type="AlphaFoldDB" id="A0A4W5L9F4"/>
<proteinExistence type="inferred from homology"/>
<evidence type="ECO:0000313" key="4">
    <source>
        <dbReference type="Proteomes" id="UP000314982"/>
    </source>
</evidence>
<name>A0A4W5L9F4_9TELE</name>
<accession>A0A4W5L9F4</accession>
<dbReference type="PANTHER" id="PTHR43157:SF30">
    <property type="entry name" value="RETINOL DEHYDROGENASE 11-LIKE"/>
    <property type="match status" value="1"/>
</dbReference>
<dbReference type="Ensembl" id="ENSHHUT00000023266.1">
    <property type="protein sequence ID" value="ENSHHUP00000022417.1"/>
    <property type="gene ID" value="ENSHHUG00000014049.1"/>
</dbReference>